<dbReference type="Proteomes" id="UP000324222">
    <property type="component" value="Unassembled WGS sequence"/>
</dbReference>
<evidence type="ECO:0000256" key="1">
    <source>
        <dbReference type="SAM" id="MobiDB-lite"/>
    </source>
</evidence>
<comment type="caution">
    <text evidence="2">The sequence shown here is derived from an EMBL/GenBank/DDBJ whole genome shotgun (WGS) entry which is preliminary data.</text>
</comment>
<evidence type="ECO:0000313" key="2">
    <source>
        <dbReference type="EMBL" id="MPC94325.1"/>
    </source>
</evidence>
<protein>
    <submittedName>
        <fullName evidence="2">Uncharacterized protein</fullName>
    </submittedName>
</protein>
<sequence>MESGARRRSHASPRDGQAQLPSKVARLSSDREENGHCNPSVPSTVVPGPSEAPDPDDQFCNSVVQKILPALVRALGKGPVGQMPADSSDSDVSSDNDDIHSVNNPNVSQDVSQTPHSGLCTHTPYIPPKCHHRLMLGFPPVQERIFLGFLVTTDQHVAIGRSLGAAFDFDEADGALVTETFAKKIRVYLRMIPDDKKSQTVS</sequence>
<proteinExistence type="predicted"/>
<reference evidence="2 3" key="1">
    <citation type="submission" date="2019-05" db="EMBL/GenBank/DDBJ databases">
        <title>Another draft genome of Portunus trituberculatus and its Hox gene families provides insights of decapod evolution.</title>
        <authorList>
            <person name="Jeong J.-H."/>
            <person name="Song I."/>
            <person name="Kim S."/>
            <person name="Choi T."/>
            <person name="Kim D."/>
            <person name="Ryu S."/>
            <person name="Kim W."/>
        </authorList>
    </citation>
    <scope>NUCLEOTIDE SEQUENCE [LARGE SCALE GENOMIC DNA]</scope>
    <source>
        <tissue evidence="2">Muscle</tissue>
    </source>
</reference>
<organism evidence="2 3">
    <name type="scientific">Portunus trituberculatus</name>
    <name type="common">Swimming crab</name>
    <name type="synonym">Neptunus trituberculatus</name>
    <dbReference type="NCBI Taxonomy" id="210409"/>
    <lineage>
        <taxon>Eukaryota</taxon>
        <taxon>Metazoa</taxon>
        <taxon>Ecdysozoa</taxon>
        <taxon>Arthropoda</taxon>
        <taxon>Crustacea</taxon>
        <taxon>Multicrustacea</taxon>
        <taxon>Malacostraca</taxon>
        <taxon>Eumalacostraca</taxon>
        <taxon>Eucarida</taxon>
        <taxon>Decapoda</taxon>
        <taxon>Pleocyemata</taxon>
        <taxon>Brachyura</taxon>
        <taxon>Eubrachyura</taxon>
        <taxon>Portunoidea</taxon>
        <taxon>Portunidae</taxon>
        <taxon>Portuninae</taxon>
        <taxon>Portunus</taxon>
    </lineage>
</organism>
<accession>A0A5B7JIC5</accession>
<feature type="region of interest" description="Disordered" evidence="1">
    <location>
        <begin position="1"/>
        <end position="58"/>
    </location>
</feature>
<feature type="compositionally biased region" description="Basic residues" evidence="1">
    <location>
        <begin position="1"/>
        <end position="11"/>
    </location>
</feature>
<feature type="compositionally biased region" description="Polar residues" evidence="1">
    <location>
        <begin position="105"/>
        <end position="116"/>
    </location>
</feature>
<feature type="region of interest" description="Disordered" evidence="1">
    <location>
        <begin position="79"/>
        <end position="116"/>
    </location>
</feature>
<gene>
    <name evidence="2" type="ORF">E2C01_089489</name>
</gene>
<feature type="compositionally biased region" description="Low complexity" evidence="1">
    <location>
        <begin position="39"/>
        <end position="49"/>
    </location>
</feature>
<evidence type="ECO:0000313" key="3">
    <source>
        <dbReference type="Proteomes" id="UP000324222"/>
    </source>
</evidence>
<dbReference type="AlphaFoldDB" id="A0A5B7JIC5"/>
<dbReference type="EMBL" id="VSRR010098068">
    <property type="protein sequence ID" value="MPC94325.1"/>
    <property type="molecule type" value="Genomic_DNA"/>
</dbReference>
<keyword evidence="3" id="KW-1185">Reference proteome</keyword>
<name>A0A5B7JIC5_PORTR</name>